<dbReference type="InterPro" id="IPR001279">
    <property type="entry name" value="Metallo-B-lactamas"/>
</dbReference>
<evidence type="ECO:0000256" key="2">
    <source>
        <dbReference type="ARBA" id="ARBA00006759"/>
    </source>
</evidence>
<evidence type="ECO:0000256" key="1">
    <source>
        <dbReference type="ARBA" id="ARBA00001954"/>
    </source>
</evidence>
<dbReference type="GO" id="GO:0016787">
    <property type="term" value="F:hydrolase activity"/>
    <property type="evidence" value="ECO:0007669"/>
    <property type="project" value="UniProtKB-KW"/>
</dbReference>
<evidence type="ECO:0000256" key="8">
    <source>
        <dbReference type="ARBA" id="ARBA00023004"/>
    </source>
</evidence>
<evidence type="ECO:0000256" key="4">
    <source>
        <dbReference type="ARBA" id="ARBA00022946"/>
    </source>
</evidence>
<sequence>MQMRQLFDKTSSTYSYLLWDKQSLEAVMIDPVLDQYERDIQLIEELGLIVLYSLETHIHADHITGGGMLRERFNCHVAVHENGQVSCADVWLKQGDHVLFGDNTLKVLYTPGHTNTDICYLAADRVFTGDTLLIRGSGRTDFQSGDAGQAYDSIMGKLFVLPDNIRVYPAHDYNGMTASTIGEEKRHNPRLCNNQTREGYIRIMDSMDLEKPQKIDVAVPGNQRCGISAAQGMLNQAGVIRE</sequence>
<dbReference type="GO" id="GO:0006749">
    <property type="term" value="P:glutathione metabolic process"/>
    <property type="evidence" value="ECO:0007669"/>
    <property type="project" value="InterPro"/>
</dbReference>
<comment type="cofactor">
    <cofactor evidence="1">
        <name>Fe(2+)</name>
        <dbReference type="ChEBI" id="CHEBI:29033"/>
    </cofactor>
</comment>
<dbReference type="EMBL" id="PKUN01000030">
    <property type="protein sequence ID" value="PLX59981.1"/>
    <property type="molecule type" value="Genomic_DNA"/>
</dbReference>
<evidence type="ECO:0000313" key="10">
    <source>
        <dbReference type="EMBL" id="PLX59981.1"/>
    </source>
</evidence>
<feature type="domain" description="Metallo-beta-lactamase" evidence="9">
    <location>
        <begin position="12"/>
        <end position="171"/>
    </location>
</feature>
<evidence type="ECO:0000256" key="6">
    <source>
        <dbReference type="ARBA" id="ARBA00022990"/>
    </source>
</evidence>
<keyword evidence="5" id="KW-0223">Dioxygenase</keyword>
<evidence type="ECO:0000313" key="11">
    <source>
        <dbReference type="Proteomes" id="UP000235015"/>
    </source>
</evidence>
<dbReference type="GO" id="GO:0070813">
    <property type="term" value="P:hydrogen sulfide metabolic process"/>
    <property type="evidence" value="ECO:0007669"/>
    <property type="project" value="TreeGrafter"/>
</dbReference>
<dbReference type="STRING" id="1111735.GCA_000428045_02280"/>
<organism evidence="10 11">
    <name type="scientific">Sedimenticola selenatireducens</name>
    <dbReference type="NCBI Taxonomy" id="191960"/>
    <lineage>
        <taxon>Bacteria</taxon>
        <taxon>Pseudomonadati</taxon>
        <taxon>Pseudomonadota</taxon>
        <taxon>Gammaproteobacteria</taxon>
        <taxon>Chromatiales</taxon>
        <taxon>Sedimenticolaceae</taxon>
        <taxon>Sedimenticola</taxon>
    </lineage>
</organism>
<dbReference type="SMART" id="SM00849">
    <property type="entry name" value="Lactamase_B"/>
    <property type="match status" value="1"/>
</dbReference>
<keyword evidence="7" id="KW-0560">Oxidoreductase</keyword>
<dbReference type="AlphaFoldDB" id="A0A2N6CSC5"/>
<dbReference type="CDD" id="cd07724">
    <property type="entry name" value="POD-like_MBL-fold"/>
    <property type="match status" value="1"/>
</dbReference>
<dbReference type="InterPro" id="IPR051682">
    <property type="entry name" value="Mito_Persulfide_Diox"/>
</dbReference>
<dbReference type="GO" id="GO:0046872">
    <property type="term" value="F:metal ion binding"/>
    <property type="evidence" value="ECO:0007669"/>
    <property type="project" value="UniProtKB-KW"/>
</dbReference>
<dbReference type="Proteomes" id="UP000235015">
    <property type="component" value="Unassembled WGS sequence"/>
</dbReference>
<name>A0A2N6CSC5_9GAMM</name>
<keyword evidence="6" id="KW-0007">Acetylation</keyword>
<comment type="similarity">
    <text evidence="2">Belongs to the metallo-beta-lactamase superfamily. Glyoxalase II family.</text>
</comment>
<dbReference type="FunFam" id="3.60.15.10:FF:000013">
    <property type="entry name" value="Persulfide dioxygenase ETHE1, mitochondrial"/>
    <property type="match status" value="1"/>
</dbReference>
<keyword evidence="4" id="KW-0809">Transit peptide</keyword>
<accession>A0A2N6CSC5</accession>
<dbReference type="Gene3D" id="3.60.15.10">
    <property type="entry name" value="Ribonuclease Z/Hydroxyacylglutathione hydrolase-like"/>
    <property type="match status" value="1"/>
</dbReference>
<evidence type="ECO:0000256" key="7">
    <source>
        <dbReference type="ARBA" id="ARBA00023002"/>
    </source>
</evidence>
<keyword evidence="3" id="KW-0479">Metal-binding</keyword>
<keyword evidence="10" id="KW-0378">Hydrolase</keyword>
<dbReference type="PANTHER" id="PTHR43084">
    <property type="entry name" value="PERSULFIDE DIOXYGENASE ETHE1"/>
    <property type="match status" value="1"/>
</dbReference>
<comment type="caution">
    <text evidence="10">The sequence shown here is derived from an EMBL/GenBank/DDBJ whole genome shotgun (WGS) entry which is preliminary data.</text>
</comment>
<evidence type="ECO:0000256" key="3">
    <source>
        <dbReference type="ARBA" id="ARBA00022723"/>
    </source>
</evidence>
<evidence type="ECO:0000256" key="5">
    <source>
        <dbReference type="ARBA" id="ARBA00022964"/>
    </source>
</evidence>
<dbReference type="PANTHER" id="PTHR43084:SF1">
    <property type="entry name" value="PERSULFIDE DIOXYGENASE ETHE1, MITOCHONDRIAL"/>
    <property type="match status" value="1"/>
</dbReference>
<dbReference type="InterPro" id="IPR044528">
    <property type="entry name" value="POD-like_MBL-fold"/>
</dbReference>
<protein>
    <submittedName>
        <fullName evidence="10">Zn-dependent hydrolase</fullName>
    </submittedName>
</protein>
<dbReference type="Pfam" id="PF00753">
    <property type="entry name" value="Lactamase_B"/>
    <property type="match status" value="1"/>
</dbReference>
<gene>
    <name evidence="10" type="ORF">C0630_19025</name>
</gene>
<keyword evidence="8" id="KW-0408">Iron</keyword>
<dbReference type="SUPFAM" id="SSF56281">
    <property type="entry name" value="Metallo-hydrolase/oxidoreductase"/>
    <property type="match status" value="1"/>
</dbReference>
<proteinExistence type="inferred from homology"/>
<reference evidence="10 11" key="1">
    <citation type="submission" date="2017-11" db="EMBL/GenBank/DDBJ databases">
        <title>Genome-resolved metagenomics identifies genetic mobility, metabolic interactions, and unexpected diversity in perchlorate-reducing communities.</title>
        <authorList>
            <person name="Barnum T.P."/>
            <person name="Figueroa I.A."/>
            <person name="Carlstrom C.I."/>
            <person name="Lucas L.N."/>
            <person name="Engelbrektson A.L."/>
            <person name="Coates J.D."/>
        </authorList>
    </citation>
    <scope>NUCLEOTIDE SEQUENCE [LARGE SCALE GENOMIC DNA]</scope>
    <source>
        <strain evidence="10">BM301</strain>
    </source>
</reference>
<dbReference type="RefSeq" id="WP_273440995.1">
    <property type="nucleotide sequence ID" value="NZ_PKUN01000030.1"/>
</dbReference>
<dbReference type="InterPro" id="IPR036866">
    <property type="entry name" value="RibonucZ/Hydroxyglut_hydro"/>
</dbReference>
<evidence type="ECO:0000259" key="9">
    <source>
        <dbReference type="SMART" id="SM00849"/>
    </source>
</evidence>
<dbReference type="GO" id="GO:0050313">
    <property type="term" value="F:sulfur dioxygenase activity"/>
    <property type="evidence" value="ECO:0007669"/>
    <property type="project" value="InterPro"/>
</dbReference>